<gene>
    <name evidence="1" type="ORF">AMECASPLE_021443</name>
</gene>
<protein>
    <submittedName>
        <fullName evidence="1">Uncharacterized protein</fullName>
    </submittedName>
</protein>
<name>A0ABV1A9W3_9TELE</name>
<evidence type="ECO:0000313" key="1">
    <source>
        <dbReference type="EMBL" id="MEQ2315353.1"/>
    </source>
</evidence>
<dbReference type="EMBL" id="JAHRIP010086487">
    <property type="protein sequence ID" value="MEQ2315353.1"/>
    <property type="molecule type" value="Genomic_DNA"/>
</dbReference>
<reference evidence="1 2" key="1">
    <citation type="submission" date="2021-06" db="EMBL/GenBank/DDBJ databases">
        <authorList>
            <person name="Palmer J.M."/>
        </authorList>
    </citation>
    <scope>NUCLEOTIDE SEQUENCE [LARGE SCALE GENOMIC DNA]</scope>
    <source>
        <strain evidence="1 2">AS_MEX2019</strain>
        <tissue evidence="1">Muscle</tissue>
    </source>
</reference>
<keyword evidence="2" id="KW-1185">Reference proteome</keyword>
<evidence type="ECO:0000313" key="2">
    <source>
        <dbReference type="Proteomes" id="UP001469553"/>
    </source>
</evidence>
<sequence length="118" mass="12931">MKKYNVLCCCFSKVRLDSCPSAHAFANPTTTKSAVLLYQSSNQTIHNTITLKVYNILTMLLAQGHSFPSLVTLSKETAIAGTNRITSSLSCVLAGFVLNSSPAWWCWGNTLVHYLTTL</sequence>
<organism evidence="1 2">
    <name type="scientific">Ameca splendens</name>
    <dbReference type="NCBI Taxonomy" id="208324"/>
    <lineage>
        <taxon>Eukaryota</taxon>
        <taxon>Metazoa</taxon>
        <taxon>Chordata</taxon>
        <taxon>Craniata</taxon>
        <taxon>Vertebrata</taxon>
        <taxon>Euteleostomi</taxon>
        <taxon>Actinopterygii</taxon>
        <taxon>Neopterygii</taxon>
        <taxon>Teleostei</taxon>
        <taxon>Neoteleostei</taxon>
        <taxon>Acanthomorphata</taxon>
        <taxon>Ovalentaria</taxon>
        <taxon>Atherinomorphae</taxon>
        <taxon>Cyprinodontiformes</taxon>
        <taxon>Goodeidae</taxon>
        <taxon>Ameca</taxon>
    </lineage>
</organism>
<comment type="caution">
    <text evidence="1">The sequence shown here is derived from an EMBL/GenBank/DDBJ whole genome shotgun (WGS) entry which is preliminary data.</text>
</comment>
<dbReference type="Proteomes" id="UP001469553">
    <property type="component" value="Unassembled WGS sequence"/>
</dbReference>
<accession>A0ABV1A9W3</accession>
<proteinExistence type="predicted"/>